<organism evidence="1 2">
    <name type="scientific">Burkholderia sola</name>
    <dbReference type="NCBI Taxonomy" id="2843302"/>
    <lineage>
        <taxon>Bacteria</taxon>
        <taxon>Pseudomonadati</taxon>
        <taxon>Pseudomonadota</taxon>
        <taxon>Betaproteobacteria</taxon>
        <taxon>Burkholderiales</taxon>
        <taxon>Burkholderiaceae</taxon>
        <taxon>Burkholderia</taxon>
        <taxon>Burkholderia cepacia complex</taxon>
    </lineage>
</organism>
<gene>
    <name evidence="1" type="ORF">ABXL37_12355</name>
</gene>
<sequence length="142" mass="16341">MDVKDLLDSRSLKPGDRVEVSGWLVDTSDGLFILGDHWPENYEYPYRVKIANGNIMYPILEQVPSLGGGWSLIFYRAKISAVVECCLPWILRAENICVEPDRGSGRYVDVDVRPEIVSSYVKNNGEYKFERNRNPVRDWLDD</sequence>
<dbReference type="EMBL" id="JBEWCH010000006">
    <property type="protein sequence ID" value="MET1475044.1"/>
    <property type="molecule type" value="Genomic_DNA"/>
</dbReference>
<proteinExistence type="predicted"/>
<keyword evidence="2" id="KW-1185">Reference proteome</keyword>
<name>A0ABV2C7G6_9BURK</name>
<comment type="caution">
    <text evidence="1">The sequence shown here is derived from an EMBL/GenBank/DDBJ whole genome shotgun (WGS) entry which is preliminary data.</text>
</comment>
<evidence type="ECO:0000313" key="1">
    <source>
        <dbReference type="EMBL" id="MET1475044.1"/>
    </source>
</evidence>
<protein>
    <submittedName>
        <fullName evidence="1">Uncharacterized protein</fullName>
    </submittedName>
</protein>
<evidence type="ECO:0000313" key="2">
    <source>
        <dbReference type="Proteomes" id="UP001548587"/>
    </source>
</evidence>
<accession>A0ABV2C7G6</accession>
<reference evidence="1 2" key="1">
    <citation type="submission" date="2024-06" db="EMBL/GenBank/DDBJ databases">
        <title>Burkholderia sola in Mexico.</title>
        <authorList>
            <person name="Estrada P."/>
        </authorList>
    </citation>
    <scope>NUCLEOTIDE SEQUENCE [LARGE SCALE GENOMIC DNA]</scope>
    <source>
        <strain evidence="1 2">CpTa8-5</strain>
    </source>
</reference>
<dbReference type="Proteomes" id="UP001548587">
    <property type="component" value="Unassembled WGS sequence"/>
</dbReference>
<dbReference type="RefSeq" id="WP_209925578.1">
    <property type="nucleotide sequence ID" value="NZ_JBEWCH010000006.1"/>
</dbReference>